<keyword evidence="3" id="KW-1185">Reference proteome</keyword>
<evidence type="ECO:0000313" key="3">
    <source>
        <dbReference type="Proteomes" id="UP000628984"/>
    </source>
</evidence>
<organism evidence="2 3">
    <name type="scientific">Gemmobacter lanyuensis</name>
    <dbReference type="NCBI Taxonomy" id="1054497"/>
    <lineage>
        <taxon>Bacteria</taxon>
        <taxon>Pseudomonadati</taxon>
        <taxon>Pseudomonadota</taxon>
        <taxon>Alphaproteobacteria</taxon>
        <taxon>Rhodobacterales</taxon>
        <taxon>Paracoccaceae</taxon>
        <taxon>Gemmobacter</taxon>
    </lineage>
</organism>
<evidence type="ECO:0000256" key="1">
    <source>
        <dbReference type="SAM" id="SignalP"/>
    </source>
</evidence>
<gene>
    <name evidence="2" type="ORF">GCM10011452_00460</name>
</gene>
<reference evidence="2" key="2">
    <citation type="submission" date="2020-09" db="EMBL/GenBank/DDBJ databases">
        <authorList>
            <person name="Sun Q."/>
            <person name="Kim S."/>
        </authorList>
    </citation>
    <scope>NUCLEOTIDE SEQUENCE</scope>
    <source>
        <strain evidence="2">KCTC 23714</strain>
    </source>
</reference>
<proteinExistence type="predicted"/>
<feature type="signal peptide" evidence="1">
    <location>
        <begin position="1"/>
        <end position="21"/>
    </location>
</feature>
<name>A0A918MFG3_9RHOB</name>
<evidence type="ECO:0000313" key="2">
    <source>
        <dbReference type="EMBL" id="GGW21170.1"/>
    </source>
</evidence>
<reference evidence="2" key="1">
    <citation type="journal article" date="2014" name="Int. J. Syst. Evol. Microbiol.">
        <title>Complete genome sequence of Corynebacterium casei LMG S-19264T (=DSM 44701T), isolated from a smear-ripened cheese.</title>
        <authorList>
            <consortium name="US DOE Joint Genome Institute (JGI-PGF)"/>
            <person name="Walter F."/>
            <person name="Albersmeier A."/>
            <person name="Kalinowski J."/>
            <person name="Ruckert C."/>
        </authorList>
    </citation>
    <scope>NUCLEOTIDE SEQUENCE</scope>
    <source>
        <strain evidence="2">KCTC 23714</strain>
    </source>
</reference>
<comment type="caution">
    <text evidence="2">The sequence shown here is derived from an EMBL/GenBank/DDBJ whole genome shotgun (WGS) entry which is preliminary data.</text>
</comment>
<feature type="chain" id="PRO_5036861024" evidence="1">
    <location>
        <begin position="22"/>
        <end position="311"/>
    </location>
</feature>
<dbReference type="Proteomes" id="UP000628984">
    <property type="component" value="Unassembled WGS sequence"/>
</dbReference>
<protein>
    <submittedName>
        <fullName evidence="2">Uncharacterized protein</fullName>
    </submittedName>
</protein>
<dbReference type="AlphaFoldDB" id="A0A918MFG3"/>
<dbReference type="RefSeq" id="WP_189631805.1">
    <property type="nucleotide sequence ID" value="NZ_BMYQ01000001.1"/>
</dbReference>
<keyword evidence="1" id="KW-0732">Signal</keyword>
<accession>A0A918MFG3</accession>
<dbReference type="EMBL" id="BMYQ01000001">
    <property type="protein sequence ID" value="GGW21170.1"/>
    <property type="molecule type" value="Genomic_DNA"/>
</dbReference>
<sequence length="311" mass="30742">MKTLLASTALALVAMSGAASAQSVLERVLTSINDTNSNMKPVTGTFANIAENIAVLGPTEVTQYNNGEGGILTQAEYEALVAANQAAATAAGTTAANAATALFQDWDGDGPAGATWSTDSGATTFASEAAALAAVSTAAYNTYMATASSTAYDPEVVTVGNSQILNAIDGSITNTMTGIQEATADVGSVYAFDEVTVDIGDLSTTVLGAVNTGDITLGVNQDVSEAISGTSSAVSSSIRQLGGVTDQTALVLNVASNATDVIGSVNNSFESLNGSIGNVSTTVLGAVNTGTITSGINAAVTGVQSGIVGTN</sequence>